<accession>A0A7J7LC29</accession>
<keyword evidence="2" id="KW-1185">Reference proteome</keyword>
<dbReference type="EMBL" id="JACGCM010002404">
    <property type="protein sequence ID" value="KAF6140090.1"/>
    <property type="molecule type" value="Genomic_DNA"/>
</dbReference>
<dbReference type="OrthoDB" id="1985541at2759"/>
<evidence type="ECO:0000313" key="1">
    <source>
        <dbReference type="EMBL" id="KAF6140090.1"/>
    </source>
</evidence>
<reference evidence="1 2" key="1">
    <citation type="journal article" date="2020" name="IScience">
        <title>Genome Sequencing of the Endangered Kingdonia uniflora (Circaeasteraceae, Ranunculales) Reveals Potential Mechanisms of Evolutionary Specialization.</title>
        <authorList>
            <person name="Sun Y."/>
            <person name="Deng T."/>
            <person name="Zhang A."/>
            <person name="Moore M.J."/>
            <person name="Landis J.B."/>
            <person name="Lin N."/>
            <person name="Zhang H."/>
            <person name="Zhang X."/>
            <person name="Huang J."/>
            <person name="Zhang X."/>
            <person name="Sun H."/>
            <person name="Wang H."/>
        </authorList>
    </citation>
    <scope>NUCLEOTIDE SEQUENCE [LARGE SCALE GENOMIC DNA]</scope>
    <source>
        <strain evidence="1">TB1705</strain>
        <tissue evidence="1">Leaf</tissue>
    </source>
</reference>
<dbReference type="AlphaFoldDB" id="A0A7J7LC29"/>
<evidence type="ECO:0000313" key="2">
    <source>
        <dbReference type="Proteomes" id="UP000541444"/>
    </source>
</evidence>
<dbReference type="Proteomes" id="UP000541444">
    <property type="component" value="Unassembled WGS sequence"/>
</dbReference>
<protein>
    <submittedName>
        <fullName evidence="1">Uncharacterized protein</fullName>
    </submittedName>
</protein>
<comment type="caution">
    <text evidence="1">The sequence shown here is derived from an EMBL/GenBank/DDBJ whole genome shotgun (WGS) entry which is preliminary data.</text>
</comment>
<organism evidence="1 2">
    <name type="scientific">Kingdonia uniflora</name>
    <dbReference type="NCBI Taxonomy" id="39325"/>
    <lineage>
        <taxon>Eukaryota</taxon>
        <taxon>Viridiplantae</taxon>
        <taxon>Streptophyta</taxon>
        <taxon>Embryophyta</taxon>
        <taxon>Tracheophyta</taxon>
        <taxon>Spermatophyta</taxon>
        <taxon>Magnoliopsida</taxon>
        <taxon>Ranunculales</taxon>
        <taxon>Circaeasteraceae</taxon>
        <taxon>Kingdonia</taxon>
    </lineage>
</organism>
<sequence>MTRQIASSLDKTAKLLDLTTTAVSEHGAIPDISGVNINSRISGEYPSLMRMLTVQPHLITDKGYLEHAIKYAIDCGVTDQWMLGRTLGFPPKEDTEELLITDPNGIRSITEREHITLSYDPDDLSSITEMEYRTLEPVS</sequence>
<gene>
    <name evidence="1" type="ORF">GIB67_001831</name>
</gene>
<name>A0A7J7LC29_9MAGN</name>
<proteinExistence type="predicted"/>